<evidence type="ECO:0000313" key="4">
    <source>
        <dbReference type="EMBL" id="KAF2637304.1"/>
    </source>
</evidence>
<dbReference type="PANTHER" id="PTHR37836">
    <property type="entry name" value="LMO1036 PROTEIN"/>
    <property type="match status" value="1"/>
</dbReference>
<evidence type="ECO:0008006" key="6">
    <source>
        <dbReference type="Google" id="ProtNLM"/>
    </source>
</evidence>
<dbReference type="Proteomes" id="UP000799753">
    <property type="component" value="Unassembled WGS sequence"/>
</dbReference>
<reference evidence="4" key="1">
    <citation type="journal article" date="2020" name="Stud. Mycol.">
        <title>101 Dothideomycetes genomes: a test case for predicting lifestyles and emergence of pathogens.</title>
        <authorList>
            <person name="Haridas S."/>
            <person name="Albert R."/>
            <person name="Binder M."/>
            <person name="Bloem J."/>
            <person name="Labutti K."/>
            <person name="Salamov A."/>
            <person name="Andreopoulos B."/>
            <person name="Baker S."/>
            <person name="Barry K."/>
            <person name="Bills G."/>
            <person name="Bluhm B."/>
            <person name="Cannon C."/>
            <person name="Castanera R."/>
            <person name="Culley D."/>
            <person name="Daum C."/>
            <person name="Ezra D."/>
            <person name="Gonzalez J."/>
            <person name="Henrissat B."/>
            <person name="Kuo A."/>
            <person name="Liang C."/>
            <person name="Lipzen A."/>
            <person name="Lutzoni F."/>
            <person name="Magnuson J."/>
            <person name="Mondo S."/>
            <person name="Nolan M."/>
            <person name="Ohm R."/>
            <person name="Pangilinan J."/>
            <person name="Park H.-J."/>
            <person name="Ramirez L."/>
            <person name="Alfaro M."/>
            <person name="Sun H."/>
            <person name="Tritt A."/>
            <person name="Yoshinaga Y."/>
            <person name="Zwiers L.-H."/>
            <person name="Turgeon B."/>
            <person name="Goodwin S."/>
            <person name="Spatafora J."/>
            <person name="Crous P."/>
            <person name="Grigoriev I."/>
        </authorList>
    </citation>
    <scope>NUCLEOTIDE SEQUENCE</scope>
    <source>
        <strain evidence="4">CBS 473.64</strain>
    </source>
</reference>
<protein>
    <recommendedName>
        <fullName evidence="6">DUF4038 domain-containing protein</fullName>
    </recommendedName>
</protein>
<dbReference type="Pfam" id="PF13204">
    <property type="entry name" value="Apiosidase"/>
    <property type="match status" value="1"/>
</dbReference>
<feature type="signal peptide" evidence="1">
    <location>
        <begin position="1"/>
        <end position="29"/>
    </location>
</feature>
<dbReference type="Pfam" id="PF12904">
    <property type="entry name" value="Collagen_bind_2"/>
    <property type="match status" value="1"/>
</dbReference>
<feature type="domain" description="Apiosidase-like catalytic" evidence="3">
    <location>
        <begin position="41"/>
        <end position="414"/>
    </location>
</feature>
<keyword evidence="1" id="KW-0732">Signal</keyword>
<accession>A0A6A6RTF4</accession>
<dbReference type="SUPFAM" id="SSF51445">
    <property type="entry name" value="(Trans)glycosidases"/>
    <property type="match status" value="1"/>
</dbReference>
<proteinExistence type="predicted"/>
<evidence type="ECO:0000313" key="5">
    <source>
        <dbReference type="Proteomes" id="UP000799753"/>
    </source>
</evidence>
<dbReference type="EMBL" id="MU006794">
    <property type="protein sequence ID" value="KAF2637304.1"/>
    <property type="molecule type" value="Genomic_DNA"/>
</dbReference>
<keyword evidence="5" id="KW-1185">Reference proteome</keyword>
<feature type="domain" description="Putative collagen-binding" evidence="2">
    <location>
        <begin position="424"/>
        <end position="517"/>
    </location>
</feature>
<dbReference type="Gene3D" id="3.20.20.80">
    <property type="entry name" value="Glycosidases"/>
    <property type="match status" value="1"/>
</dbReference>
<feature type="chain" id="PRO_5025666416" description="DUF4038 domain-containing protein" evidence="1">
    <location>
        <begin position="30"/>
        <end position="521"/>
    </location>
</feature>
<evidence type="ECO:0000256" key="1">
    <source>
        <dbReference type="SAM" id="SignalP"/>
    </source>
</evidence>
<dbReference type="InterPro" id="IPR024749">
    <property type="entry name" value="Collagen-bd_put"/>
</dbReference>
<dbReference type="InterPro" id="IPR025277">
    <property type="entry name" value="Apiosidase-like_cat_dom"/>
</dbReference>
<dbReference type="PANTHER" id="PTHR37836:SF2">
    <property type="entry name" value="DUF4038 DOMAIN-CONTAINING PROTEIN"/>
    <property type="match status" value="1"/>
</dbReference>
<dbReference type="OrthoDB" id="2581507at2759"/>
<organism evidence="4 5">
    <name type="scientific">Massarina eburnea CBS 473.64</name>
    <dbReference type="NCBI Taxonomy" id="1395130"/>
    <lineage>
        <taxon>Eukaryota</taxon>
        <taxon>Fungi</taxon>
        <taxon>Dikarya</taxon>
        <taxon>Ascomycota</taxon>
        <taxon>Pezizomycotina</taxon>
        <taxon>Dothideomycetes</taxon>
        <taxon>Pleosporomycetidae</taxon>
        <taxon>Pleosporales</taxon>
        <taxon>Massarineae</taxon>
        <taxon>Massarinaceae</taxon>
        <taxon>Massarina</taxon>
    </lineage>
</organism>
<evidence type="ECO:0000259" key="3">
    <source>
        <dbReference type="Pfam" id="PF13204"/>
    </source>
</evidence>
<dbReference type="AlphaFoldDB" id="A0A6A6RTF4"/>
<dbReference type="InterPro" id="IPR017853">
    <property type="entry name" value="GH"/>
</dbReference>
<sequence>MYFSKHPFQSNNVRIYISILCLASPVVQAWTIPPEYALYGSKNGHYFQTSDGQPFFWQADTAWTMINRLNYSEAEQYLSDRASKGFNIVQACGAHFAGPTALDRQGNPTFVDGDYSKPNEEFWKYVDSIVELAWKYGIRIVLHTAWGNYVHDSAGKPGYFDAPAAKAFGIFVGKRYPYLPKILFGDTNPWWKNKTAVSTDYAYGGLASNHLPTEYPLTDFSAVYNAFAEGIIEGEHSIISNHSHEHHYEPMISIHPTNQWFLGGPLALASSFFGDTKWLTFDISQSGHSDFPPNPPIPWWSCRRGWEPAELMWSVGESAPGRKRPAIENEAHYEWRYNNAKRPEYWNASDVRTGTWQTVFAGMAGLTYGANTVWQMAIPGLFEADNSGPKLAWYDAINLPGSSQMQWVQKAILDRGNGTYFNRIPAQDIIVGDAGISDARIAATRDAEGSWLMVYSPNATFTIDTKSLKGCDIEARWFSPVSGQYTSIEYTQCGNATIHQFTLPVEEDHKDWTLVLEQGQS</sequence>
<evidence type="ECO:0000259" key="2">
    <source>
        <dbReference type="Pfam" id="PF12904"/>
    </source>
</evidence>
<name>A0A6A6RTF4_9PLEO</name>
<gene>
    <name evidence="4" type="ORF">P280DRAFT_458547</name>
</gene>